<dbReference type="Proteomes" id="UP001341840">
    <property type="component" value="Unassembled WGS sequence"/>
</dbReference>
<accession>A0ABU6YWS7</accession>
<sequence length="54" mass="6448">MPRSKKTASKRQRQSVDVVYIEPPPEHQFARFFSRFDDPTIMSSIFMKGRKFLQ</sequence>
<evidence type="ECO:0000313" key="2">
    <source>
        <dbReference type="Proteomes" id="UP001341840"/>
    </source>
</evidence>
<protein>
    <submittedName>
        <fullName evidence="1">Uncharacterized protein</fullName>
    </submittedName>
</protein>
<organism evidence="1 2">
    <name type="scientific">Stylosanthes scabra</name>
    <dbReference type="NCBI Taxonomy" id="79078"/>
    <lineage>
        <taxon>Eukaryota</taxon>
        <taxon>Viridiplantae</taxon>
        <taxon>Streptophyta</taxon>
        <taxon>Embryophyta</taxon>
        <taxon>Tracheophyta</taxon>
        <taxon>Spermatophyta</taxon>
        <taxon>Magnoliopsida</taxon>
        <taxon>eudicotyledons</taxon>
        <taxon>Gunneridae</taxon>
        <taxon>Pentapetalae</taxon>
        <taxon>rosids</taxon>
        <taxon>fabids</taxon>
        <taxon>Fabales</taxon>
        <taxon>Fabaceae</taxon>
        <taxon>Papilionoideae</taxon>
        <taxon>50 kb inversion clade</taxon>
        <taxon>dalbergioids sensu lato</taxon>
        <taxon>Dalbergieae</taxon>
        <taxon>Pterocarpus clade</taxon>
        <taxon>Stylosanthes</taxon>
    </lineage>
</organism>
<comment type="caution">
    <text evidence="1">The sequence shown here is derived from an EMBL/GenBank/DDBJ whole genome shotgun (WGS) entry which is preliminary data.</text>
</comment>
<dbReference type="EMBL" id="JASCZI010244918">
    <property type="protein sequence ID" value="MED6214425.1"/>
    <property type="molecule type" value="Genomic_DNA"/>
</dbReference>
<feature type="non-terminal residue" evidence="1">
    <location>
        <position position="54"/>
    </location>
</feature>
<keyword evidence="2" id="KW-1185">Reference proteome</keyword>
<evidence type="ECO:0000313" key="1">
    <source>
        <dbReference type="EMBL" id="MED6214425.1"/>
    </source>
</evidence>
<proteinExistence type="predicted"/>
<name>A0ABU6YWS7_9FABA</name>
<gene>
    <name evidence="1" type="ORF">PIB30_102986</name>
</gene>
<reference evidence="1 2" key="1">
    <citation type="journal article" date="2023" name="Plants (Basel)">
        <title>Bridging the Gap: Combining Genomics and Transcriptomics Approaches to Understand Stylosanthes scabra, an Orphan Legume from the Brazilian Caatinga.</title>
        <authorList>
            <person name="Ferreira-Neto J.R.C."/>
            <person name="da Silva M.D."/>
            <person name="Binneck E."/>
            <person name="de Melo N.F."/>
            <person name="da Silva R.H."/>
            <person name="de Melo A.L.T.M."/>
            <person name="Pandolfi V."/>
            <person name="Bustamante F.O."/>
            <person name="Brasileiro-Vidal A.C."/>
            <person name="Benko-Iseppon A.M."/>
        </authorList>
    </citation>
    <scope>NUCLEOTIDE SEQUENCE [LARGE SCALE GENOMIC DNA]</scope>
    <source>
        <tissue evidence="1">Leaves</tissue>
    </source>
</reference>